<keyword evidence="4" id="KW-1185">Reference proteome</keyword>
<keyword evidence="3" id="KW-0378">Hydrolase</keyword>
<dbReference type="Proteomes" id="UP001368500">
    <property type="component" value="Unassembled WGS sequence"/>
</dbReference>
<dbReference type="InterPro" id="IPR041072">
    <property type="entry name" value="FAA_hydro_N"/>
</dbReference>
<dbReference type="RefSeq" id="WP_341374172.1">
    <property type="nucleotide sequence ID" value="NZ_JBBUTF010000008.1"/>
</dbReference>
<dbReference type="InterPro" id="IPR036663">
    <property type="entry name" value="Fumarylacetoacetase_C_sf"/>
</dbReference>
<feature type="domain" description="Fumarylacetoacetase N-terminal" evidence="2">
    <location>
        <begin position="1"/>
        <end position="78"/>
    </location>
</feature>
<feature type="region of interest" description="Disordered" evidence="1">
    <location>
        <begin position="83"/>
        <end position="122"/>
    </location>
</feature>
<protein>
    <submittedName>
        <fullName evidence="3">Fumarylacetoacetate hydrolase</fullName>
    </submittedName>
</protein>
<dbReference type="Gene3D" id="3.90.850.10">
    <property type="entry name" value="Fumarylacetoacetase-like, C-terminal domain"/>
    <property type="match status" value="1"/>
</dbReference>
<dbReference type="EMBL" id="JBBUTF010000008">
    <property type="protein sequence ID" value="MEK8026388.1"/>
    <property type="molecule type" value="Genomic_DNA"/>
</dbReference>
<dbReference type="Pfam" id="PF18288">
    <property type="entry name" value="FAA_hydro_N_2"/>
    <property type="match status" value="1"/>
</dbReference>
<comment type="caution">
    <text evidence="3">The sequence shown here is derived from an EMBL/GenBank/DDBJ whole genome shotgun (WGS) entry which is preliminary data.</text>
</comment>
<gene>
    <name evidence="3" type="ORF">AACH11_10505</name>
</gene>
<evidence type="ECO:0000256" key="1">
    <source>
        <dbReference type="SAM" id="MobiDB-lite"/>
    </source>
</evidence>
<reference evidence="3 4" key="1">
    <citation type="submission" date="2024-04" db="EMBL/GenBank/DDBJ databases">
        <title>Novel species of the genus Ideonella isolated from streams.</title>
        <authorList>
            <person name="Lu H."/>
        </authorList>
    </citation>
    <scope>NUCLEOTIDE SEQUENCE [LARGE SCALE GENOMIC DNA]</scope>
    <source>
        <strain evidence="3 4">BYS139W</strain>
    </source>
</reference>
<dbReference type="PANTHER" id="PTHR43211">
    <property type="entry name" value="FUMARYLACETOACETATE HYDROLASE"/>
    <property type="match status" value="1"/>
</dbReference>
<dbReference type="PANTHER" id="PTHR43211:SF1">
    <property type="entry name" value="BLL6422 PROTEIN"/>
    <property type="match status" value="1"/>
</dbReference>
<name>A0ABU9B9Y1_9BURK</name>
<dbReference type="SUPFAM" id="SSF56529">
    <property type="entry name" value="FAH"/>
    <property type="match status" value="1"/>
</dbReference>
<feature type="region of interest" description="Disordered" evidence="1">
    <location>
        <begin position="347"/>
        <end position="404"/>
    </location>
</feature>
<feature type="compositionally biased region" description="Low complexity" evidence="1">
    <location>
        <begin position="107"/>
        <end position="122"/>
    </location>
</feature>
<feature type="compositionally biased region" description="Pro residues" evidence="1">
    <location>
        <begin position="91"/>
        <end position="106"/>
    </location>
</feature>
<evidence type="ECO:0000313" key="4">
    <source>
        <dbReference type="Proteomes" id="UP001368500"/>
    </source>
</evidence>
<organism evidence="3 4">
    <name type="scientific">Pseudaquabacterium rugosum</name>
    <dbReference type="NCBI Taxonomy" id="2984194"/>
    <lineage>
        <taxon>Bacteria</taxon>
        <taxon>Pseudomonadati</taxon>
        <taxon>Pseudomonadota</taxon>
        <taxon>Betaproteobacteria</taxon>
        <taxon>Burkholderiales</taxon>
        <taxon>Sphaerotilaceae</taxon>
        <taxon>Pseudaquabacterium</taxon>
    </lineage>
</organism>
<sequence>MKLATYRDGSRDGQLVVVSRDLGLAHYATGIATRLQQALDDWPFIAPQLDDLYQTLNQGKARHAFPFEPRQCMAPLPRAGTRLQAARPGGTTPPPAAADGPAPPPETAAGTASDTAARDAGAATGCPPQALIPCPAQPLLGPCDDLRPGHAAWGVQLDASLCAICGDLEPGADPAQGLDALRLLMLCADAGLRRPPGGPALAHAAWLASACSPVAVTPDELGAAWRGGRLHGLLRWQLNQQRSRQRPLEAWPARHLGQWIADAALTRPLAAGALLGLAVEALGSAEPLQPGDRLRLDLLDPQGASLCGSLDLRVRVAGMADDDAAAGDGAGAGIDGLTDGLVTDAEHAEDTADAKDRAAGTPRDAALSAEAGAQTQTAVPAGGADPAPRPARPAAPRRSPTPHR</sequence>
<evidence type="ECO:0000313" key="3">
    <source>
        <dbReference type="EMBL" id="MEK8026388.1"/>
    </source>
</evidence>
<dbReference type="GO" id="GO:0016787">
    <property type="term" value="F:hydrolase activity"/>
    <property type="evidence" value="ECO:0007669"/>
    <property type="project" value="UniProtKB-KW"/>
</dbReference>
<proteinExistence type="predicted"/>
<feature type="compositionally biased region" description="Basic and acidic residues" evidence="1">
    <location>
        <begin position="347"/>
        <end position="358"/>
    </location>
</feature>
<evidence type="ECO:0000259" key="2">
    <source>
        <dbReference type="Pfam" id="PF18288"/>
    </source>
</evidence>
<accession>A0ABU9B9Y1</accession>